<protein>
    <submittedName>
        <fullName evidence="1">Uncharacterized protein</fullName>
    </submittedName>
</protein>
<dbReference type="OrthoDB" id="9808317at2"/>
<dbReference type="Proteomes" id="UP000297597">
    <property type="component" value="Unassembled WGS sequence"/>
</dbReference>
<evidence type="ECO:0000313" key="2">
    <source>
        <dbReference type="Proteomes" id="UP000297597"/>
    </source>
</evidence>
<dbReference type="EMBL" id="QFFZ01000023">
    <property type="protein sequence ID" value="TEB10631.1"/>
    <property type="molecule type" value="Genomic_DNA"/>
</dbReference>
<sequence>MYSELRKARSWEERNWHGQELARLRKVKSDYQVDEILSGNATEEIKNRAAKARFDERLALLGLLLEKITEETRVRIEKEDMILDLLGILKNVKAEMLETAAEPVEVLDGWIRQQKGALDSGKKAKFFSDSKLYALNRIIVILGEEMKQLLESGKKTDGAAAFQVLRKDFEQRVADMKKESELTGKRLDHLFVFCEEVFSEGQELLILVTELTINEYAAKFISRHGCSRYFAHNKELLFYERNQEIISKLDELEFV</sequence>
<keyword evidence="2" id="KW-1185">Reference proteome</keyword>
<name>A0A4Y7RP67_9FIRM</name>
<dbReference type="RefSeq" id="WP_134214043.1">
    <property type="nucleotide sequence ID" value="NZ_QFFZ01000023.1"/>
</dbReference>
<organism evidence="1 2">
    <name type="scientific">Pelotomaculum propionicicum</name>
    <dbReference type="NCBI Taxonomy" id="258475"/>
    <lineage>
        <taxon>Bacteria</taxon>
        <taxon>Bacillati</taxon>
        <taxon>Bacillota</taxon>
        <taxon>Clostridia</taxon>
        <taxon>Eubacteriales</taxon>
        <taxon>Desulfotomaculaceae</taxon>
        <taxon>Pelotomaculum</taxon>
    </lineage>
</organism>
<reference evidence="1 2" key="1">
    <citation type="journal article" date="2018" name="Environ. Microbiol.">
        <title>Novel energy conservation strategies and behaviour of Pelotomaculum schinkii driving syntrophic propionate catabolism.</title>
        <authorList>
            <person name="Hidalgo-Ahumada C.A.P."/>
            <person name="Nobu M.K."/>
            <person name="Narihiro T."/>
            <person name="Tamaki H."/>
            <person name="Liu W.T."/>
            <person name="Kamagata Y."/>
            <person name="Stams A.J.M."/>
            <person name="Imachi H."/>
            <person name="Sousa D.Z."/>
        </authorList>
    </citation>
    <scope>NUCLEOTIDE SEQUENCE [LARGE SCALE GENOMIC DNA]</scope>
    <source>
        <strain evidence="1 2">MGP</strain>
    </source>
</reference>
<gene>
    <name evidence="1" type="ORF">Pmgp_02211</name>
</gene>
<proteinExistence type="predicted"/>
<accession>A0A4Y7RP67</accession>
<comment type="caution">
    <text evidence="1">The sequence shown here is derived from an EMBL/GenBank/DDBJ whole genome shotgun (WGS) entry which is preliminary data.</text>
</comment>
<dbReference type="AlphaFoldDB" id="A0A4Y7RP67"/>
<evidence type="ECO:0000313" key="1">
    <source>
        <dbReference type="EMBL" id="TEB10631.1"/>
    </source>
</evidence>